<gene>
    <name evidence="2" type="ORF">SSDG_00046</name>
</gene>
<evidence type="ECO:0000313" key="3">
    <source>
        <dbReference type="Proteomes" id="UP000002805"/>
    </source>
</evidence>
<feature type="compositionally biased region" description="Basic residues" evidence="1">
    <location>
        <begin position="51"/>
        <end position="63"/>
    </location>
</feature>
<dbReference type="HOGENOM" id="CLU_1947665_0_0_11"/>
<name>B5H4H0_STRE2</name>
<proteinExistence type="predicted"/>
<dbReference type="Proteomes" id="UP000002805">
    <property type="component" value="Chromosome"/>
</dbReference>
<dbReference type="AlphaFoldDB" id="B5H4H0"/>
<protein>
    <submittedName>
        <fullName evidence="2">Predicted protein</fullName>
    </submittedName>
</protein>
<dbReference type="EMBL" id="CM000950">
    <property type="protein sequence ID" value="EDY61731.1"/>
    <property type="molecule type" value="Genomic_DNA"/>
</dbReference>
<organism evidence="2 3">
    <name type="scientific">Streptomyces pristinaespiralis (strain ATCC 25486 / DSM 40338 / CBS 914.69 / JCM 4507 / KCC S-0507 / NBRC 13074 / NRRL 2958 / 5647)</name>
    <dbReference type="NCBI Taxonomy" id="457429"/>
    <lineage>
        <taxon>Bacteria</taxon>
        <taxon>Bacillati</taxon>
        <taxon>Actinomycetota</taxon>
        <taxon>Actinomycetes</taxon>
        <taxon>Kitasatosporales</taxon>
        <taxon>Streptomycetaceae</taxon>
        <taxon>Streptomyces</taxon>
    </lineage>
</organism>
<sequence length="129" mass="13575">MLIRPATALGVGCARAIRAPSRRPDRSGRRPVSAMRAPLPRQPGGAGRSGPHAHRRRRVRTAAHLHDQPRPFPLEDIPRTGAPIQLAVGRTGGGGRARRRSGVDRAGMLLAHNGQEATTGTASGRIGGP</sequence>
<evidence type="ECO:0000256" key="1">
    <source>
        <dbReference type="SAM" id="MobiDB-lite"/>
    </source>
</evidence>
<evidence type="ECO:0000313" key="2">
    <source>
        <dbReference type="EMBL" id="EDY61731.1"/>
    </source>
</evidence>
<reference evidence="3" key="2">
    <citation type="submission" date="2009-10" db="EMBL/GenBank/DDBJ databases">
        <title>The genome sequence of Streptomyces pristinaespiralis strain ATCC 25486.</title>
        <authorList>
            <consortium name="The Broad Institute Genome Sequencing Platform"/>
            <consortium name="Broad Institute Microbial Sequencing Center"/>
            <person name="Fischbach M."/>
            <person name="Godfrey P."/>
            <person name="Ward D."/>
            <person name="Young S."/>
            <person name="Zeng Q."/>
            <person name="Koehrsen M."/>
            <person name="Alvarado L."/>
            <person name="Berlin A.M."/>
            <person name="Bochicchio J."/>
            <person name="Borenstein D."/>
            <person name="Chapman S.B."/>
            <person name="Chen Z."/>
            <person name="Engels R."/>
            <person name="Freedman E."/>
            <person name="Gellesch M."/>
            <person name="Goldberg J."/>
            <person name="Griggs A."/>
            <person name="Gujja S."/>
            <person name="Heilman E.R."/>
            <person name="Heiman D.I."/>
            <person name="Hepburn T.A."/>
            <person name="Howarth C."/>
            <person name="Jen D."/>
            <person name="Larson L."/>
            <person name="Lewis B."/>
            <person name="Mehta T."/>
            <person name="Park D."/>
            <person name="Pearson M."/>
            <person name="Richards J."/>
            <person name="Roberts A."/>
            <person name="Saif S."/>
            <person name="Shea T.D."/>
            <person name="Shenoy N."/>
            <person name="Sisk P."/>
            <person name="Stolte C."/>
            <person name="Sykes S.N."/>
            <person name="Thomson T."/>
            <person name="Walk T."/>
            <person name="White J."/>
            <person name="Yandava C."/>
            <person name="Straight P."/>
            <person name="Clardy J."/>
            <person name="Hung D."/>
            <person name="Kolter R."/>
            <person name="Mekalanos J."/>
            <person name="Walker S."/>
            <person name="Walsh C.T."/>
            <person name="Wieland-Brown L.C."/>
            <person name="Haas B."/>
            <person name="Nusbaum C."/>
            <person name="Birren B."/>
        </authorList>
    </citation>
    <scope>NUCLEOTIDE SEQUENCE [LARGE SCALE GENOMIC DNA]</scope>
    <source>
        <strain evidence="3">ATCC 25486 / DSM 40338 / CBS 914.69 / JCM 4507 / NBRC 13074 / NRRL 2958 / 5647</strain>
    </source>
</reference>
<accession>B5H4H0</accession>
<reference evidence="3" key="1">
    <citation type="submission" date="2008-02" db="EMBL/GenBank/DDBJ databases">
        <authorList>
            <consortium name="The Broad Institute Genome Sequencing Platform"/>
            <person name="Fischbach M."/>
            <person name="Ward D."/>
            <person name="Young S."/>
            <person name="Jaffe D."/>
            <person name="Gnerre S."/>
            <person name="Berlin A."/>
            <person name="Heiman D."/>
            <person name="Hepburn T."/>
            <person name="Sykes S."/>
            <person name="Alvarado L."/>
            <person name="Kodira C.D."/>
            <person name="Straight P."/>
            <person name="Clardy J."/>
            <person name="Hung D."/>
            <person name="Kolter R."/>
            <person name="Mekalanos J."/>
            <person name="Walker S."/>
            <person name="Walsh C.T."/>
            <person name="Lander E."/>
            <person name="Galagan J."/>
            <person name="Nusbaum C."/>
            <person name="Birren B."/>
        </authorList>
    </citation>
    <scope>NUCLEOTIDE SEQUENCE [LARGE SCALE GENOMIC DNA]</scope>
    <source>
        <strain evidence="3">ATCC 25486 / DSM 40338 / CBS 914.69 / JCM 4507 / NBRC 13074 / NRRL 2958 / 5647</strain>
    </source>
</reference>
<keyword evidence="3" id="KW-1185">Reference proteome</keyword>
<feature type="region of interest" description="Disordered" evidence="1">
    <location>
        <begin position="18"/>
        <end position="129"/>
    </location>
</feature>